<evidence type="ECO:0008006" key="4">
    <source>
        <dbReference type="Google" id="ProtNLM"/>
    </source>
</evidence>
<proteinExistence type="predicted"/>
<evidence type="ECO:0000313" key="2">
    <source>
        <dbReference type="EMBL" id="WVZ78147.1"/>
    </source>
</evidence>
<sequence length="132" mass="13771">MEVKRAAAATLFYFHCMLAMLSVSVSSQQQQQHQMAGFAGFCGCFGDCSHGCRVEGRPRWLCTVKCVEACAIDSSSHEVPTAAALGAGGCSTICLATVCGAADTSDRSTDADAAACADDCTGSWNTYKNKHA</sequence>
<keyword evidence="3" id="KW-1185">Reference proteome</keyword>
<protein>
    <recommendedName>
        <fullName evidence="4">Acidic protein</fullName>
    </recommendedName>
</protein>
<name>A0AAQ3WXL9_PASNO</name>
<accession>A0AAQ3WXL9</accession>
<organism evidence="2 3">
    <name type="scientific">Paspalum notatum var. saurae</name>
    <dbReference type="NCBI Taxonomy" id="547442"/>
    <lineage>
        <taxon>Eukaryota</taxon>
        <taxon>Viridiplantae</taxon>
        <taxon>Streptophyta</taxon>
        <taxon>Embryophyta</taxon>
        <taxon>Tracheophyta</taxon>
        <taxon>Spermatophyta</taxon>
        <taxon>Magnoliopsida</taxon>
        <taxon>Liliopsida</taxon>
        <taxon>Poales</taxon>
        <taxon>Poaceae</taxon>
        <taxon>PACMAD clade</taxon>
        <taxon>Panicoideae</taxon>
        <taxon>Andropogonodae</taxon>
        <taxon>Paspaleae</taxon>
        <taxon>Paspalinae</taxon>
        <taxon>Paspalum</taxon>
    </lineage>
</organism>
<gene>
    <name evidence="2" type="ORF">U9M48_025906</name>
</gene>
<feature type="signal peptide" evidence="1">
    <location>
        <begin position="1"/>
        <end position="27"/>
    </location>
</feature>
<reference evidence="2 3" key="1">
    <citation type="submission" date="2024-02" db="EMBL/GenBank/DDBJ databases">
        <title>High-quality chromosome-scale genome assembly of Pensacola bahiagrass (Paspalum notatum Flugge var. saurae).</title>
        <authorList>
            <person name="Vega J.M."/>
            <person name="Podio M."/>
            <person name="Orjuela J."/>
            <person name="Siena L.A."/>
            <person name="Pessino S.C."/>
            <person name="Combes M.C."/>
            <person name="Mariac C."/>
            <person name="Albertini E."/>
            <person name="Pupilli F."/>
            <person name="Ortiz J.P.A."/>
            <person name="Leblanc O."/>
        </authorList>
    </citation>
    <scope>NUCLEOTIDE SEQUENCE [LARGE SCALE GENOMIC DNA]</scope>
    <source>
        <strain evidence="2">R1</strain>
        <tissue evidence="2">Leaf</tissue>
    </source>
</reference>
<dbReference type="PANTHER" id="PTHR36483:SF1">
    <property type="entry name" value="OS02G0130700 PROTEIN"/>
    <property type="match status" value="1"/>
</dbReference>
<evidence type="ECO:0000313" key="3">
    <source>
        <dbReference type="Proteomes" id="UP001341281"/>
    </source>
</evidence>
<keyword evidence="1" id="KW-0732">Signal</keyword>
<dbReference type="AlphaFoldDB" id="A0AAQ3WXL9"/>
<dbReference type="EMBL" id="CP144749">
    <property type="protein sequence ID" value="WVZ78147.1"/>
    <property type="molecule type" value="Genomic_DNA"/>
</dbReference>
<dbReference type="PANTHER" id="PTHR36483">
    <property type="entry name" value="OS02G0130700 PROTEIN"/>
    <property type="match status" value="1"/>
</dbReference>
<evidence type="ECO:0000256" key="1">
    <source>
        <dbReference type="SAM" id="SignalP"/>
    </source>
</evidence>
<feature type="chain" id="PRO_5042829843" description="Acidic protein" evidence="1">
    <location>
        <begin position="28"/>
        <end position="132"/>
    </location>
</feature>
<dbReference type="Proteomes" id="UP001341281">
    <property type="component" value="Chromosome 05"/>
</dbReference>